<evidence type="ECO:0000256" key="4">
    <source>
        <dbReference type="ARBA" id="ARBA00022842"/>
    </source>
</evidence>
<dbReference type="InterPro" id="IPR047198">
    <property type="entry name" value="DDP-like_NUDIX"/>
</dbReference>
<proteinExistence type="predicted"/>
<dbReference type="GO" id="GO:1901907">
    <property type="term" value="P:diadenosine pentaphosphate catabolic process"/>
    <property type="evidence" value="ECO:0007669"/>
    <property type="project" value="TreeGrafter"/>
</dbReference>
<evidence type="ECO:0000313" key="6">
    <source>
        <dbReference type="EMBL" id="QLQ82169.1"/>
    </source>
</evidence>
<dbReference type="Pfam" id="PF00293">
    <property type="entry name" value="NUDIX"/>
    <property type="match status" value="1"/>
</dbReference>
<keyword evidence="4" id="KW-0460">Magnesium</keyword>
<gene>
    <name evidence="6" type="ORF">HG537_0G04240</name>
</gene>
<dbReference type="PANTHER" id="PTHR12629:SF0">
    <property type="entry name" value="DIPHOSPHOINOSITOL-POLYPHOSPHATE DIPHOSPHATASE"/>
    <property type="match status" value="1"/>
</dbReference>
<dbReference type="GO" id="GO:0000298">
    <property type="term" value="F:endopolyphosphatase activity"/>
    <property type="evidence" value="ECO:0007669"/>
    <property type="project" value="TreeGrafter"/>
</dbReference>
<dbReference type="GO" id="GO:0034432">
    <property type="term" value="F:bis(5'-adenosyl)-pentaphosphatase activity"/>
    <property type="evidence" value="ECO:0007669"/>
    <property type="project" value="TreeGrafter"/>
</dbReference>
<evidence type="ECO:0000256" key="3">
    <source>
        <dbReference type="ARBA" id="ARBA00022801"/>
    </source>
</evidence>
<keyword evidence="2" id="KW-0479">Metal-binding</keyword>
<protein>
    <recommendedName>
        <fullName evidence="5">Nudix hydrolase domain-containing protein</fullName>
    </recommendedName>
</protein>
<dbReference type="GO" id="GO:0008486">
    <property type="term" value="F:diphosphoinositol-polyphosphate diphosphatase activity"/>
    <property type="evidence" value="ECO:0007669"/>
    <property type="project" value="TreeGrafter"/>
</dbReference>
<dbReference type="GO" id="GO:0071543">
    <property type="term" value="P:diphosphoinositol polyphosphate metabolic process"/>
    <property type="evidence" value="ECO:0007669"/>
    <property type="project" value="TreeGrafter"/>
</dbReference>
<dbReference type="InterPro" id="IPR015797">
    <property type="entry name" value="NUDIX_hydrolase-like_dom_sf"/>
</dbReference>
<evidence type="ECO:0000256" key="2">
    <source>
        <dbReference type="ARBA" id="ARBA00022723"/>
    </source>
</evidence>
<dbReference type="Gene3D" id="3.90.79.10">
    <property type="entry name" value="Nucleoside Triphosphate Pyrophosphohydrolase"/>
    <property type="match status" value="1"/>
</dbReference>
<dbReference type="Proteomes" id="UP000510647">
    <property type="component" value="Chromosome 7"/>
</dbReference>
<evidence type="ECO:0000256" key="1">
    <source>
        <dbReference type="ARBA" id="ARBA00001946"/>
    </source>
</evidence>
<dbReference type="GO" id="GO:0046872">
    <property type="term" value="F:metal ion binding"/>
    <property type="evidence" value="ECO:0007669"/>
    <property type="project" value="UniProtKB-KW"/>
</dbReference>
<dbReference type="GO" id="GO:0005737">
    <property type="term" value="C:cytoplasm"/>
    <property type="evidence" value="ECO:0007669"/>
    <property type="project" value="TreeGrafter"/>
</dbReference>
<dbReference type="OrthoDB" id="2011998at2759"/>
<dbReference type="PANTHER" id="PTHR12629">
    <property type="entry name" value="DIPHOSPHOINOSITOL POLYPHOSPHATE PHOSPHOHYDROLASE"/>
    <property type="match status" value="1"/>
</dbReference>
<accession>A0A7H9HYH0</accession>
<dbReference type="FunFam" id="3.90.79.10:FF:000066">
    <property type="entry name" value="DDP1p Polyphosphate phosphatase"/>
    <property type="match status" value="1"/>
</dbReference>
<comment type="cofactor">
    <cofactor evidence="1">
        <name>Mg(2+)</name>
        <dbReference type="ChEBI" id="CHEBI:18420"/>
    </cofactor>
</comment>
<reference evidence="6 7" key="1">
    <citation type="submission" date="2020-06" db="EMBL/GenBank/DDBJ databases">
        <title>The yeast mating-type switching endonuclease HO is a domesticated member of an unorthodox homing genetic element family.</title>
        <authorList>
            <person name="Coughlan A.Y."/>
            <person name="Lombardi L."/>
            <person name="Braun-Galleani S."/>
            <person name="Martos A.R."/>
            <person name="Galeote V."/>
            <person name="Bigey F."/>
            <person name="Dequin S."/>
            <person name="Byrne K.P."/>
            <person name="Wolfe K.H."/>
        </authorList>
    </citation>
    <scope>NUCLEOTIDE SEQUENCE [LARGE SCALE GENOMIC DNA]</scope>
    <source>
        <strain evidence="6 7">CBS2947</strain>
    </source>
</reference>
<dbReference type="InterPro" id="IPR000086">
    <property type="entry name" value="NUDIX_hydrolase_dom"/>
</dbReference>
<dbReference type="GO" id="GO:0034431">
    <property type="term" value="F:bis(5'-adenosyl)-hexaphosphatase activity"/>
    <property type="evidence" value="ECO:0007669"/>
    <property type="project" value="TreeGrafter"/>
</dbReference>
<name>A0A7H9HYH0_9SACH</name>
<dbReference type="PROSITE" id="PS51462">
    <property type="entry name" value="NUDIX"/>
    <property type="match status" value="1"/>
</dbReference>
<organism evidence="6 7">
    <name type="scientific">Torulaspora globosa</name>
    <dbReference type="NCBI Taxonomy" id="48254"/>
    <lineage>
        <taxon>Eukaryota</taxon>
        <taxon>Fungi</taxon>
        <taxon>Dikarya</taxon>
        <taxon>Ascomycota</taxon>
        <taxon>Saccharomycotina</taxon>
        <taxon>Saccharomycetes</taxon>
        <taxon>Saccharomycetales</taxon>
        <taxon>Saccharomycetaceae</taxon>
        <taxon>Torulaspora</taxon>
    </lineage>
</organism>
<dbReference type="GO" id="GO:1901911">
    <property type="term" value="P:adenosine 5'-(hexahydrogen pentaphosphate) catabolic process"/>
    <property type="evidence" value="ECO:0007669"/>
    <property type="project" value="TreeGrafter"/>
</dbReference>
<dbReference type="CDD" id="cd04666">
    <property type="entry name" value="NUDIX_DIPP2_like_Nudt4"/>
    <property type="match status" value="1"/>
</dbReference>
<feature type="domain" description="Nudix hydrolase" evidence="5">
    <location>
        <begin position="39"/>
        <end position="186"/>
    </location>
</feature>
<dbReference type="GO" id="GO:1901909">
    <property type="term" value="P:diadenosine hexaphosphate catabolic process"/>
    <property type="evidence" value="ECO:0007669"/>
    <property type="project" value="TreeGrafter"/>
</dbReference>
<dbReference type="AlphaFoldDB" id="A0A7H9HYH0"/>
<dbReference type="EMBL" id="CP059273">
    <property type="protein sequence ID" value="QLQ82169.1"/>
    <property type="molecule type" value="Genomic_DNA"/>
</dbReference>
<dbReference type="SUPFAM" id="SSF55811">
    <property type="entry name" value="Nudix"/>
    <property type="match status" value="1"/>
</dbReference>
<keyword evidence="7" id="KW-1185">Reference proteome</keyword>
<evidence type="ECO:0000259" key="5">
    <source>
        <dbReference type="PROSITE" id="PS51462"/>
    </source>
</evidence>
<sequence length="194" mass="22258">MGQESRQEESLAMVEADEVERTEVSRVGRENQVYSKHTGARIVAGCICVSKDRRHVLMISSSANRNRWIFPKGGVEVDEPDYKVAARRETWEEAGCIGNIVASLGVIEDMRPPKEWNSDIASFTNSNEEVISHPPRSEFHFYEMEVTELPDRYPECGKRDRKWFNYQEAKEQLLLAKRPELLAALDRSSVLKDI</sequence>
<evidence type="ECO:0000313" key="7">
    <source>
        <dbReference type="Proteomes" id="UP000510647"/>
    </source>
</evidence>
<dbReference type="GO" id="GO:0005634">
    <property type="term" value="C:nucleus"/>
    <property type="evidence" value="ECO:0007669"/>
    <property type="project" value="TreeGrafter"/>
</dbReference>
<keyword evidence="3" id="KW-0378">Hydrolase</keyword>